<dbReference type="PANTHER" id="PTHR44846">
    <property type="entry name" value="MANNOSYL-D-GLYCERATE TRANSPORT/METABOLISM SYSTEM REPRESSOR MNGR-RELATED"/>
    <property type="match status" value="1"/>
</dbReference>
<dbReference type="Gene3D" id="3.40.1410.10">
    <property type="entry name" value="Chorismate lyase-like"/>
    <property type="match status" value="1"/>
</dbReference>
<dbReference type="Pfam" id="PF07702">
    <property type="entry name" value="UTRA"/>
    <property type="match status" value="1"/>
</dbReference>
<dbReference type="Proteomes" id="UP000635606">
    <property type="component" value="Unassembled WGS sequence"/>
</dbReference>
<keyword evidence="3" id="KW-1185">Reference proteome</keyword>
<organism evidence="2 3">
    <name type="scientific">Virgisporangium ochraceum</name>
    <dbReference type="NCBI Taxonomy" id="65505"/>
    <lineage>
        <taxon>Bacteria</taxon>
        <taxon>Bacillati</taxon>
        <taxon>Actinomycetota</taxon>
        <taxon>Actinomycetes</taxon>
        <taxon>Micromonosporales</taxon>
        <taxon>Micromonosporaceae</taxon>
        <taxon>Virgisporangium</taxon>
    </lineage>
</organism>
<dbReference type="GO" id="GO:0045892">
    <property type="term" value="P:negative regulation of DNA-templated transcription"/>
    <property type="evidence" value="ECO:0007669"/>
    <property type="project" value="TreeGrafter"/>
</dbReference>
<reference evidence="2" key="1">
    <citation type="submission" date="2021-01" db="EMBL/GenBank/DDBJ databases">
        <title>Whole genome shotgun sequence of Virgisporangium ochraceum NBRC 16418.</title>
        <authorList>
            <person name="Komaki H."/>
            <person name="Tamura T."/>
        </authorList>
    </citation>
    <scope>NUCLEOTIDE SEQUENCE</scope>
    <source>
        <strain evidence="2">NBRC 16418</strain>
    </source>
</reference>
<dbReference type="RefSeq" id="WP_203925400.1">
    <property type="nucleotide sequence ID" value="NZ_BOPH01000003.1"/>
</dbReference>
<dbReference type="SUPFAM" id="SSF64288">
    <property type="entry name" value="Chorismate lyase-like"/>
    <property type="match status" value="1"/>
</dbReference>
<gene>
    <name evidence="2" type="ORF">Voc01_003070</name>
</gene>
<comment type="caution">
    <text evidence="2">The sequence shown here is derived from an EMBL/GenBank/DDBJ whole genome shotgun (WGS) entry which is preliminary data.</text>
</comment>
<feature type="domain" description="UbiC transcription regulator-associated" evidence="1">
    <location>
        <begin position="29"/>
        <end position="171"/>
    </location>
</feature>
<dbReference type="InterPro" id="IPR050679">
    <property type="entry name" value="Bact_HTH_transcr_reg"/>
</dbReference>
<dbReference type="SMART" id="SM00866">
    <property type="entry name" value="UTRA"/>
    <property type="match status" value="1"/>
</dbReference>
<proteinExistence type="predicted"/>
<dbReference type="InterPro" id="IPR011663">
    <property type="entry name" value="UTRA"/>
</dbReference>
<evidence type="ECO:0000313" key="2">
    <source>
        <dbReference type="EMBL" id="GIJ65390.1"/>
    </source>
</evidence>
<accession>A0A8J3ZPX5</accession>
<evidence type="ECO:0000259" key="1">
    <source>
        <dbReference type="SMART" id="SM00866"/>
    </source>
</evidence>
<dbReference type="PANTHER" id="PTHR44846:SF17">
    <property type="entry name" value="GNTR-FAMILY TRANSCRIPTIONAL REGULATOR"/>
    <property type="match status" value="1"/>
</dbReference>
<dbReference type="InterPro" id="IPR028978">
    <property type="entry name" value="Chorismate_lyase_/UTRA_dom_sf"/>
</dbReference>
<dbReference type="EMBL" id="BOPH01000003">
    <property type="protein sequence ID" value="GIJ65390.1"/>
    <property type="molecule type" value="Genomic_DNA"/>
</dbReference>
<protein>
    <recommendedName>
        <fullName evidence="1">UbiC transcription regulator-associated domain-containing protein</fullName>
    </recommendedName>
</protein>
<evidence type="ECO:0000313" key="3">
    <source>
        <dbReference type="Proteomes" id="UP000635606"/>
    </source>
</evidence>
<dbReference type="GO" id="GO:0003677">
    <property type="term" value="F:DNA binding"/>
    <property type="evidence" value="ECO:0007669"/>
    <property type="project" value="InterPro"/>
</dbReference>
<name>A0A8J3ZPX5_9ACTN</name>
<dbReference type="AlphaFoldDB" id="A0A8J3ZPX5"/>
<sequence length="180" mass="19641">MRTWFAPDRYSRRRREETGLGPFGVAVTAQGRAAVVRPGSMRRASAPADIVERLGLRAGAEVIVRESLYLVDGEPVQVGVTYIPAAIADGSPLASDADLGPGGIYGRFEELGWPVAQIREDLVARQPTPAEAASLALPPHGPVLEVTHTSMDDWKRPFEVTRYVLRADRAGFTYELQIDD</sequence>